<dbReference type="EMBL" id="JAUSUG010000020">
    <property type="protein sequence ID" value="MDQ0256861.1"/>
    <property type="molecule type" value="Genomic_DNA"/>
</dbReference>
<comment type="caution">
    <text evidence="1">The sequence shown here is derived from an EMBL/GenBank/DDBJ whole genome shotgun (WGS) entry which is preliminary data.</text>
</comment>
<evidence type="ECO:0000313" key="1">
    <source>
        <dbReference type="EMBL" id="MDQ0256861.1"/>
    </source>
</evidence>
<keyword evidence="2" id="KW-1185">Reference proteome</keyword>
<organism evidence="1 2">
    <name type="scientific">Evansella vedderi</name>
    <dbReference type="NCBI Taxonomy" id="38282"/>
    <lineage>
        <taxon>Bacteria</taxon>
        <taxon>Bacillati</taxon>
        <taxon>Bacillota</taxon>
        <taxon>Bacilli</taxon>
        <taxon>Bacillales</taxon>
        <taxon>Bacillaceae</taxon>
        <taxon>Evansella</taxon>
    </lineage>
</organism>
<evidence type="ECO:0000313" key="2">
    <source>
        <dbReference type="Proteomes" id="UP001230005"/>
    </source>
</evidence>
<reference evidence="1 2" key="1">
    <citation type="submission" date="2023-07" db="EMBL/GenBank/DDBJ databases">
        <title>Genomic Encyclopedia of Type Strains, Phase IV (KMG-IV): sequencing the most valuable type-strain genomes for metagenomic binning, comparative biology and taxonomic classification.</title>
        <authorList>
            <person name="Goeker M."/>
        </authorList>
    </citation>
    <scope>NUCLEOTIDE SEQUENCE [LARGE SCALE GENOMIC DNA]</scope>
    <source>
        <strain evidence="1 2">DSM 9768</strain>
    </source>
</reference>
<sequence>MKVVECKVNQIGLTVEEYERFKQLKYYLNRTISPNDAKFYKKELDLLVAKGRRRLIEERIGMIS</sequence>
<name>A0ABU0A047_9BACI</name>
<protein>
    <submittedName>
        <fullName evidence="1">Uncharacterized protein</fullName>
    </submittedName>
</protein>
<accession>A0ABU0A047</accession>
<gene>
    <name evidence="1" type="ORF">J2S74_004283</name>
</gene>
<dbReference type="Proteomes" id="UP001230005">
    <property type="component" value="Unassembled WGS sequence"/>
</dbReference>
<proteinExistence type="predicted"/>